<dbReference type="InterPro" id="IPR045863">
    <property type="entry name" value="CorA_TM1_TM2"/>
</dbReference>
<dbReference type="Gene3D" id="1.20.58.340">
    <property type="entry name" value="Magnesium transport protein CorA, transmembrane region"/>
    <property type="match status" value="2"/>
</dbReference>
<evidence type="ECO:0000256" key="4">
    <source>
        <dbReference type="ARBA" id="ARBA00022475"/>
    </source>
</evidence>
<dbReference type="Proteomes" id="UP000526625">
    <property type="component" value="Unassembled WGS sequence"/>
</dbReference>
<comment type="subcellular location">
    <subcellularLocation>
        <location evidence="1">Cell membrane</location>
        <topology evidence="1">Multi-pass membrane protein</topology>
    </subcellularLocation>
</comment>
<keyword evidence="6 11" id="KW-0812">Transmembrane</keyword>
<evidence type="ECO:0000256" key="8">
    <source>
        <dbReference type="ARBA" id="ARBA00022989"/>
    </source>
</evidence>
<evidence type="ECO:0000256" key="10">
    <source>
        <dbReference type="ARBA" id="ARBA00023136"/>
    </source>
</evidence>
<keyword evidence="5" id="KW-0997">Cell inner membrane</keyword>
<keyword evidence="8 11" id="KW-1133">Transmembrane helix</keyword>
<proteinExistence type="inferred from homology"/>
<comment type="similarity">
    <text evidence="2">Belongs to the CorA metal ion transporter (MIT) (TC 1.A.35) family.</text>
</comment>
<keyword evidence="13" id="KW-1185">Reference proteome</keyword>
<evidence type="ECO:0000256" key="6">
    <source>
        <dbReference type="ARBA" id="ARBA00022692"/>
    </source>
</evidence>
<evidence type="ECO:0000256" key="9">
    <source>
        <dbReference type="ARBA" id="ARBA00023065"/>
    </source>
</evidence>
<gene>
    <name evidence="12" type="ORF">GGD45_001924</name>
</gene>
<dbReference type="RefSeq" id="WP_015341581.1">
    <property type="nucleotide sequence ID" value="NZ_JAADZA010000004.1"/>
</dbReference>
<evidence type="ECO:0000256" key="2">
    <source>
        <dbReference type="ARBA" id="ARBA00009765"/>
    </source>
</evidence>
<evidence type="ECO:0000256" key="5">
    <source>
        <dbReference type="ARBA" id="ARBA00022519"/>
    </source>
</evidence>
<evidence type="ECO:0000313" key="12">
    <source>
        <dbReference type="EMBL" id="MBB6491527.1"/>
    </source>
</evidence>
<organism evidence="12 13">
    <name type="scientific">Rhizobium tropici</name>
    <dbReference type="NCBI Taxonomy" id="398"/>
    <lineage>
        <taxon>Bacteria</taxon>
        <taxon>Pseudomonadati</taxon>
        <taxon>Pseudomonadota</taxon>
        <taxon>Alphaproteobacteria</taxon>
        <taxon>Hyphomicrobiales</taxon>
        <taxon>Rhizobiaceae</taxon>
        <taxon>Rhizobium/Agrobacterium group</taxon>
        <taxon>Rhizobium</taxon>
    </lineage>
</organism>
<comment type="caution">
    <text evidence="12">The sequence shown here is derived from an EMBL/GenBank/DDBJ whole genome shotgun (WGS) entry which is preliminary data.</text>
</comment>
<sequence length="348" mass="39024">MDQGAMEATNTSTVSYGIEPGLRFASLLDGHGGCRQQLNMDEVCAWKPAEGVIWLHLERDHPATADWIAHKSGLDPFVIEALLEEESRPRVEPVGDGLLIILRGVCATSPDGATQKPADIDLVPLHLWIDANRIISLRDSGHYITALRDIRLSLEKKKGPQRSGDLLALIGDKLVRDLEPVLDAMDEEVDELDELIFHGEAGQVRERLKLLRRRAVQLRRYLAPQRDALNRIEHDDAPWLAERDKLRMREVIDKLMRYIEYLDAIRDRTSILHDDLSTVISERIARNSNRLAALAALLLPPSVVAGLFGMNVGGIPGVNDTWAFIIIVAFVTITSIATLWVLKRINWL</sequence>
<name>A0ABR6QX59_RHITR</name>
<dbReference type="CDD" id="cd12833">
    <property type="entry name" value="ZntB-like_1"/>
    <property type="match status" value="1"/>
</dbReference>
<protein>
    <submittedName>
        <fullName evidence="12">Zinc transporter</fullName>
    </submittedName>
</protein>
<keyword evidence="3" id="KW-0813">Transport</keyword>
<dbReference type="PANTHER" id="PTHR46494:SF3">
    <property type="entry name" value="ZINC TRANSPORT PROTEIN ZNTB"/>
    <property type="match status" value="1"/>
</dbReference>
<evidence type="ECO:0000256" key="3">
    <source>
        <dbReference type="ARBA" id="ARBA00022448"/>
    </source>
</evidence>
<evidence type="ECO:0000256" key="1">
    <source>
        <dbReference type="ARBA" id="ARBA00004651"/>
    </source>
</evidence>
<keyword evidence="9" id="KW-0406">Ion transport</keyword>
<dbReference type="PANTHER" id="PTHR46494">
    <property type="entry name" value="CORA FAMILY METAL ION TRANSPORTER (EUROFUNG)"/>
    <property type="match status" value="1"/>
</dbReference>
<feature type="transmembrane region" description="Helical" evidence="11">
    <location>
        <begin position="291"/>
        <end position="310"/>
    </location>
</feature>
<dbReference type="SUPFAM" id="SSF143865">
    <property type="entry name" value="CorA soluble domain-like"/>
    <property type="match status" value="1"/>
</dbReference>
<dbReference type="EMBL" id="JACHBF010000004">
    <property type="protein sequence ID" value="MBB6491527.1"/>
    <property type="molecule type" value="Genomic_DNA"/>
</dbReference>
<evidence type="ECO:0000313" key="13">
    <source>
        <dbReference type="Proteomes" id="UP000526625"/>
    </source>
</evidence>
<evidence type="ECO:0000256" key="7">
    <source>
        <dbReference type="ARBA" id="ARBA00022833"/>
    </source>
</evidence>
<evidence type="ECO:0000256" key="11">
    <source>
        <dbReference type="SAM" id="Phobius"/>
    </source>
</evidence>
<feature type="transmembrane region" description="Helical" evidence="11">
    <location>
        <begin position="322"/>
        <end position="342"/>
    </location>
</feature>
<keyword evidence="7" id="KW-0862">Zinc</keyword>
<accession>A0ABR6QX59</accession>
<dbReference type="InterPro" id="IPR045861">
    <property type="entry name" value="CorA_cytoplasmic_dom"/>
</dbReference>
<reference evidence="12 13" key="1">
    <citation type="submission" date="2020-08" db="EMBL/GenBank/DDBJ databases">
        <title>Genomic Encyclopedia of Type Strains, Phase IV (KMG-V): Genome sequencing to study the core and pangenomes of soil and plant-associated prokaryotes.</title>
        <authorList>
            <person name="Whitman W."/>
        </authorList>
    </citation>
    <scope>NUCLEOTIDE SEQUENCE [LARGE SCALE GENOMIC DNA]</scope>
    <source>
        <strain evidence="12 13">SEMIA 4059</strain>
    </source>
</reference>
<dbReference type="Gene3D" id="3.30.460.20">
    <property type="entry name" value="CorA soluble domain-like"/>
    <property type="match status" value="1"/>
</dbReference>
<dbReference type="SUPFAM" id="SSF144083">
    <property type="entry name" value="Magnesium transport protein CorA, transmembrane region"/>
    <property type="match status" value="1"/>
</dbReference>
<keyword evidence="4" id="KW-1003">Cell membrane</keyword>
<keyword evidence="10 11" id="KW-0472">Membrane</keyword>
<dbReference type="Pfam" id="PF01544">
    <property type="entry name" value="CorA"/>
    <property type="match status" value="1"/>
</dbReference>
<dbReference type="InterPro" id="IPR002523">
    <property type="entry name" value="MgTranspt_CorA/ZnTranspt_ZntB"/>
</dbReference>